<dbReference type="InterPro" id="IPR011049">
    <property type="entry name" value="Serralysin-like_metalloprot_C"/>
</dbReference>
<feature type="domain" description="Periplasmic copper-binding protein NosD beta helix" evidence="3">
    <location>
        <begin position="361"/>
        <end position="517"/>
    </location>
</feature>
<sequence>MSPLRPRPWQTAALLPLSLSLALAGAAPAHGAAPAASPQHSLTTARAASAMSAMAQADRAVGPAAAPAAPAAPAQPDPGGEQAPPATQDLEAYLEAQGLGQAHREGRVTVVGSLEEARSSQARTSHVVISDGVSHVAFTRDLSAQDGADTTVEIGGTTYGATFTEVVPLIALDTGDDAAQALSRAIELAAAKGVGIRLGAGQRYALRTGVSLPDEVPFLDGAGAVLDVAIPGGTKEAPVNALTLATGSSGTTLTNLTLDLSGSPLTRGVHGDAISETTISGIRILGSTYLGISLAADAGPLHGVTIRGNRIQGPLGTPELKGQTTAIQVTSARQDPDDRFAGSTSPIWDRYTTDGTTSPNRYENSRLTITGNVIEGGYYGIGLSGVSDSTISRNTVGSTVRSISMQNRSCRNTVEANYLSDSKSSSVHLAYGSDSNTVVGNTVVTHRATGQGLLQAYQSSQSNTFSGNRVSVVGPTRPSWVLYAATGSSAATFTGNVVDGSANHAFIAVESIWDGTSAASNLPAGVKRNPWSYMHQGKLPSPVDRNPVAYHGGRGDLEGVSVQGNILVDSGRSMPLVYAGAEASRGRHGKESLVGNITGLRVSGNSVVGGAAQQVVTHEGTVAGAGTGRVSGDLSVGTTHTGPRALSGGEGDDVFAIDSPQDTITDAGGTDTAYSTFSTTVPRGIESLSLLGDSPLEATGDEGANTLTGNPGDNTLRGGGGDDVLRGREGSDTLTGGAGADTFAFDAILTVDAPRAVDRGTDTITDFTPGQDRIALSTTVFGELEGQWFAQAGAATPATRVIQDGDTLLLDPDGSGGAYQPVAFARLSGGGTLSAGDFDVVP</sequence>
<accession>A0ABM7UHR2</accession>
<evidence type="ECO:0000313" key="5">
    <source>
        <dbReference type="Proteomes" id="UP000824496"/>
    </source>
</evidence>
<name>A0ABM7UHR2_9ACTO</name>
<dbReference type="Proteomes" id="UP000824496">
    <property type="component" value="Chromosome"/>
</dbReference>
<evidence type="ECO:0000259" key="3">
    <source>
        <dbReference type="Pfam" id="PF05048"/>
    </source>
</evidence>
<dbReference type="PRINTS" id="PR00313">
    <property type="entry name" value="CABNDNGRPT"/>
</dbReference>
<proteinExistence type="predicted"/>
<organism evidence="4 5">
    <name type="scientific">Actinomyces capricornis</name>
    <dbReference type="NCBI Taxonomy" id="2755559"/>
    <lineage>
        <taxon>Bacteria</taxon>
        <taxon>Bacillati</taxon>
        <taxon>Actinomycetota</taxon>
        <taxon>Actinomycetes</taxon>
        <taxon>Actinomycetales</taxon>
        <taxon>Actinomycetaceae</taxon>
        <taxon>Actinomyces</taxon>
    </lineage>
</organism>
<feature type="chain" id="PRO_5046844026" description="Periplasmic copper-binding protein NosD beta helix domain-containing protein" evidence="2">
    <location>
        <begin position="32"/>
        <end position="842"/>
    </location>
</feature>
<dbReference type="PROSITE" id="PS00330">
    <property type="entry name" value="HEMOLYSIN_CALCIUM"/>
    <property type="match status" value="1"/>
</dbReference>
<dbReference type="Pfam" id="PF00353">
    <property type="entry name" value="HemolysinCabind"/>
    <property type="match status" value="1"/>
</dbReference>
<evidence type="ECO:0000256" key="2">
    <source>
        <dbReference type="SAM" id="SignalP"/>
    </source>
</evidence>
<feature type="region of interest" description="Disordered" evidence="1">
    <location>
        <begin position="692"/>
        <end position="732"/>
    </location>
</feature>
<dbReference type="InterPro" id="IPR012334">
    <property type="entry name" value="Pectin_lyas_fold"/>
</dbReference>
<dbReference type="Pfam" id="PF05048">
    <property type="entry name" value="NosD"/>
    <property type="match status" value="1"/>
</dbReference>
<reference evidence="4 5" key="1">
    <citation type="submission" date="2021-08" db="EMBL/GenBank/DDBJ databases">
        <title>Whole genome sequence of novel Actinomyces species strain MAS-1.</title>
        <authorList>
            <person name="Saito M."/>
            <person name="Kuwahara N."/>
            <person name="Takizawa T."/>
            <person name="Gotouda H."/>
            <person name="Ochiai T."/>
        </authorList>
    </citation>
    <scope>NUCLEOTIDE SEQUENCE [LARGE SCALE GENOMIC DNA]</scope>
    <source>
        <strain evidence="4 5">MAS-1</strain>
    </source>
</reference>
<dbReference type="EMBL" id="AP025017">
    <property type="protein sequence ID" value="BDA64064.1"/>
    <property type="molecule type" value="Genomic_DNA"/>
</dbReference>
<dbReference type="InterPro" id="IPR011050">
    <property type="entry name" value="Pectin_lyase_fold/virulence"/>
</dbReference>
<dbReference type="Gene3D" id="2.150.10.10">
    <property type="entry name" value="Serralysin-like metalloprotease, C-terminal"/>
    <property type="match status" value="1"/>
</dbReference>
<evidence type="ECO:0000256" key="1">
    <source>
        <dbReference type="SAM" id="MobiDB-lite"/>
    </source>
</evidence>
<feature type="region of interest" description="Disordered" evidence="1">
    <location>
        <begin position="59"/>
        <end position="85"/>
    </location>
</feature>
<dbReference type="Gene3D" id="2.160.20.10">
    <property type="entry name" value="Single-stranded right-handed beta-helix, Pectin lyase-like"/>
    <property type="match status" value="1"/>
</dbReference>
<dbReference type="SUPFAM" id="SSF51120">
    <property type="entry name" value="beta-Roll"/>
    <property type="match status" value="1"/>
</dbReference>
<dbReference type="SUPFAM" id="SSF51126">
    <property type="entry name" value="Pectin lyase-like"/>
    <property type="match status" value="1"/>
</dbReference>
<feature type="region of interest" description="Disordered" evidence="1">
    <location>
        <begin position="331"/>
        <end position="356"/>
    </location>
</feature>
<feature type="signal peptide" evidence="2">
    <location>
        <begin position="1"/>
        <end position="31"/>
    </location>
</feature>
<protein>
    <recommendedName>
        <fullName evidence="3">Periplasmic copper-binding protein NosD beta helix domain-containing protein</fullName>
    </recommendedName>
</protein>
<evidence type="ECO:0000313" key="4">
    <source>
        <dbReference type="EMBL" id="BDA64064.1"/>
    </source>
</evidence>
<keyword evidence="2" id="KW-0732">Signal</keyword>
<dbReference type="InterPro" id="IPR007742">
    <property type="entry name" value="NosD_dom"/>
</dbReference>
<dbReference type="RefSeq" id="WP_223911642.1">
    <property type="nucleotide sequence ID" value="NZ_AP025017.1"/>
</dbReference>
<gene>
    <name evidence="4" type="ORF">MANAM107_08980</name>
</gene>
<dbReference type="SMART" id="SM00710">
    <property type="entry name" value="PbH1"/>
    <property type="match status" value="8"/>
</dbReference>
<keyword evidence="5" id="KW-1185">Reference proteome</keyword>
<dbReference type="InterPro" id="IPR006626">
    <property type="entry name" value="PbH1"/>
</dbReference>
<dbReference type="InterPro" id="IPR001343">
    <property type="entry name" value="Hemolysn_Ca-bd"/>
</dbReference>
<dbReference type="InterPro" id="IPR018511">
    <property type="entry name" value="Hemolysin-typ_Ca-bd_CS"/>
</dbReference>